<dbReference type="Gene3D" id="3.30.450.20">
    <property type="entry name" value="PAS domain"/>
    <property type="match status" value="2"/>
</dbReference>
<evidence type="ECO:0000256" key="5">
    <source>
        <dbReference type="ARBA" id="ARBA00023012"/>
    </source>
</evidence>
<dbReference type="GeneID" id="26658659"/>
<dbReference type="Gene3D" id="3.40.50.2300">
    <property type="match status" value="1"/>
</dbReference>
<dbReference type="InterPro" id="IPR036890">
    <property type="entry name" value="HATPase_C_sf"/>
</dbReference>
<evidence type="ECO:0000259" key="7">
    <source>
        <dbReference type="PROSITE" id="PS50109"/>
    </source>
</evidence>
<dbReference type="InterPro" id="IPR005467">
    <property type="entry name" value="His_kinase_dom"/>
</dbReference>
<name>A0A0U5GZF3_9EURY</name>
<feature type="domain" description="PAS" evidence="9">
    <location>
        <begin position="253"/>
        <end position="309"/>
    </location>
</feature>
<dbReference type="CDD" id="cd00075">
    <property type="entry name" value="HATPase"/>
    <property type="match status" value="1"/>
</dbReference>
<dbReference type="PROSITE" id="PS50110">
    <property type="entry name" value="RESPONSE_REGULATORY"/>
    <property type="match status" value="1"/>
</dbReference>
<dbReference type="PANTHER" id="PTHR43711">
    <property type="entry name" value="TWO-COMPONENT HISTIDINE KINASE"/>
    <property type="match status" value="1"/>
</dbReference>
<dbReference type="SMART" id="SM00091">
    <property type="entry name" value="PAS"/>
    <property type="match status" value="2"/>
</dbReference>
<proteinExistence type="predicted"/>
<accession>A0A0U5GZF3</accession>
<dbReference type="PANTHER" id="PTHR43711:SF1">
    <property type="entry name" value="HISTIDINE KINASE 1"/>
    <property type="match status" value="1"/>
</dbReference>
<dbReference type="InterPro" id="IPR003594">
    <property type="entry name" value="HATPase_dom"/>
</dbReference>
<evidence type="ECO:0000256" key="1">
    <source>
        <dbReference type="ARBA" id="ARBA00000085"/>
    </source>
</evidence>
<dbReference type="SMART" id="SM00388">
    <property type="entry name" value="HisKA"/>
    <property type="match status" value="1"/>
</dbReference>
<dbReference type="PROSITE" id="PS50109">
    <property type="entry name" value="HIS_KIN"/>
    <property type="match status" value="1"/>
</dbReference>
<dbReference type="Pfam" id="PF13185">
    <property type="entry name" value="GAF_2"/>
    <property type="match status" value="1"/>
</dbReference>
<dbReference type="InterPro" id="IPR035965">
    <property type="entry name" value="PAS-like_dom_sf"/>
</dbReference>
<dbReference type="SUPFAM" id="SSF47384">
    <property type="entry name" value="Homodimeric domain of signal transducing histidine kinase"/>
    <property type="match status" value="1"/>
</dbReference>
<dbReference type="SMART" id="SM00065">
    <property type="entry name" value="GAF"/>
    <property type="match status" value="1"/>
</dbReference>
<dbReference type="Proteomes" id="UP000066737">
    <property type="component" value="Chromosome I"/>
</dbReference>
<dbReference type="InterPro" id="IPR029016">
    <property type="entry name" value="GAF-like_dom_sf"/>
</dbReference>
<dbReference type="RefSeq" id="WP_059056443.1">
    <property type="nucleotide sequence ID" value="NZ_CEML01000002.1"/>
</dbReference>
<dbReference type="STRING" id="1407499.HHUB_1988"/>
<evidence type="ECO:0000259" key="9">
    <source>
        <dbReference type="PROSITE" id="PS50112"/>
    </source>
</evidence>
<comment type="catalytic activity">
    <reaction evidence="1">
        <text>ATP + protein L-histidine = ADP + protein N-phospho-L-histidine.</text>
        <dbReference type="EC" id="2.7.13.3"/>
    </reaction>
</comment>
<dbReference type="NCBIfam" id="TIGR00229">
    <property type="entry name" value="sensory_box"/>
    <property type="match status" value="1"/>
</dbReference>
<dbReference type="SMART" id="SM00387">
    <property type="entry name" value="HATPase_c"/>
    <property type="match status" value="1"/>
</dbReference>
<sequence length="764" mass="82504">MDSDDTLAVLFVDDDAARAADAAARLEAADSRIATRTATAGGDALAVVDAGVDCVVSRWAMAGVDGVEFLEAVRASHPDLPFVLFAADADESVASDAVAAGVTEYVTDGRDADRFADLARRVRIAVERADATRDERADRERVRCALDGAPDPILVAADGAFTYANAAAADRLDAADADSLVGTAVAAVEELDDATTSAFDAASDLDSAWRTLHTLTGEAFSATVTTRVIPWGDRTGVVAIVRDAVGDDTREHTQARYRATFEGAMDAMVVADDDGRYIDANESACELFGLSRAELLGRRVAEFAPDDYDFDDAWADFETNATDSGSFPLVRPDGERRLVEYAATANVVPGEHLSVLRDVTERTRLQEALQSEQAALREMYRITADREADFETKLRDLLDLGCDILDVPHGFLTEIEDGTQRVVEARGDHPLLQPGDTCPLSDAYCRKTITEDELVTVQNAVAEGWSDDPAFERFGLGCYAGAQVVVDGETYGTFCFADTDAREEPFSETERTFVELMARWASYEIEQRRATERLRRQNDRLEEFASMVSHDLRSPLNVARGFLDLAREDGDPEHFDRASDALDRMERIVSDVLYLAREGEEIGDAEPVALGDAVARSWAAVAGDDTAASLAVADDLGDVVADDDRLCQLLENLFRNAVEHGSTDPASQARQDAVEHVGPDVTVRVVPTEDGFAVEDDGPGLPSGDHSDLFERGVTTEDDGTGFGLYIVRKIASAHGWTVEATDSESGGARFEFSGVERGATATR</sequence>
<dbReference type="KEGG" id="hhb:Hhub_1988"/>
<dbReference type="OrthoDB" id="342253at2157"/>
<dbReference type="InterPro" id="IPR036097">
    <property type="entry name" value="HisK_dim/P_sf"/>
</dbReference>
<protein>
    <recommendedName>
        <fullName evidence="2">histidine kinase</fullName>
        <ecNumber evidence="2">2.7.13.3</ecNumber>
    </recommendedName>
</protein>
<evidence type="ECO:0000256" key="6">
    <source>
        <dbReference type="PROSITE-ProRule" id="PRU00169"/>
    </source>
</evidence>
<dbReference type="AlphaFoldDB" id="A0A0U5GZF3"/>
<dbReference type="Pfam" id="PF13426">
    <property type="entry name" value="PAS_9"/>
    <property type="match status" value="1"/>
</dbReference>
<dbReference type="Gene3D" id="3.30.450.40">
    <property type="match status" value="1"/>
</dbReference>
<dbReference type="EC" id="2.7.13.3" evidence="2"/>
<evidence type="ECO:0000313" key="11">
    <source>
        <dbReference type="Proteomes" id="UP000066737"/>
    </source>
</evidence>
<comment type="caution">
    <text evidence="6">Lacks conserved residue(s) required for the propagation of feature annotation.</text>
</comment>
<evidence type="ECO:0000256" key="2">
    <source>
        <dbReference type="ARBA" id="ARBA00012438"/>
    </source>
</evidence>
<dbReference type="SUPFAM" id="SSF55874">
    <property type="entry name" value="ATPase domain of HSP90 chaperone/DNA topoisomerase II/histidine kinase"/>
    <property type="match status" value="1"/>
</dbReference>
<dbReference type="GO" id="GO:0000155">
    <property type="term" value="F:phosphorelay sensor kinase activity"/>
    <property type="evidence" value="ECO:0007669"/>
    <property type="project" value="InterPro"/>
</dbReference>
<dbReference type="Gene3D" id="3.30.565.10">
    <property type="entry name" value="Histidine kinase-like ATPase, C-terminal domain"/>
    <property type="match status" value="1"/>
</dbReference>
<dbReference type="CDD" id="cd00130">
    <property type="entry name" value="PAS"/>
    <property type="match status" value="1"/>
</dbReference>
<dbReference type="Gene3D" id="1.10.287.130">
    <property type="match status" value="1"/>
</dbReference>
<dbReference type="SUPFAM" id="SSF55785">
    <property type="entry name" value="PYP-like sensor domain (PAS domain)"/>
    <property type="match status" value="2"/>
</dbReference>
<dbReference type="SUPFAM" id="SSF55781">
    <property type="entry name" value="GAF domain-like"/>
    <property type="match status" value="1"/>
</dbReference>
<dbReference type="SMART" id="SM00448">
    <property type="entry name" value="REC"/>
    <property type="match status" value="1"/>
</dbReference>
<dbReference type="EMBL" id="LN831302">
    <property type="protein sequence ID" value="CQH53656.1"/>
    <property type="molecule type" value="Genomic_DNA"/>
</dbReference>
<feature type="domain" description="Response regulatory" evidence="8">
    <location>
        <begin position="8"/>
        <end position="123"/>
    </location>
</feature>
<evidence type="ECO:0000256" key="3">
    <source>
        <dbReference type="ARBA" id="ARBA00022679"/>
    </source>
</evidence>
<dbReference type="Pfam" id="PF13188">
    <property type="entry name" value="PAS_8"/>
    <property type="match status" value="1"/>
</dbReference>
<dbReference type="Pfam" id="PF00512">
    <property type="entry name" value="HisKA"/>
    <property type="match status" value="1"/>
</dbReference>
<keyword evidence="3 10" id="KW-0808">Transferase</keyword>
<dbReference type="PROSITE" id="PS50112">
    <property type="entry name" value="PAS"/>
    <property type="match status" value="1"/>
</dbReference>
<evidence type="ECO:0000259" key="8">
    <source>
        <dbReference type="PROSITE" id="PS50110"/>
    </source>
</evidence>
<dbReference type="InterPro" id="IPR001789">
    <property type="entry name" value="Sig_transdc_resp-reg_receiver"/>
</dbReference>
<keyword evidence="11" id="KW-1185">Reference proteome</keyword>
<gene>
    <name evidence="10" type="ORF">HHUB_1988</name>
</gene>
<feature type="domain" description="Histidine kinase" evidence="7">
    <location>
        <begin position="547"/>
        <end position="754"/>
    </location>
</feature>
<keyword evidence="4 10" id="KW-0418">Kinase</keyword>
<reference evidence="11" key="1">
    <citation type="journal article" date="2016" name="Environ. Microbiol.">
        <title>The complete genome of a viable archaeum isolated from 123-million-year-old rock salt.</title>
        <authorList>
            <person name="Jaakkola S.T."/>
            <person name="Pfeiffer F."/>
            <person name="Ravantti J.J."/>
            <person name="Guo Q."/>
            <person name="Liu Y."/>
            <person name="Chen X."/>
            <person name="Ma H."/>
            <person name="Yang C."/>
            <person name="Oksanen H.M."/>
            <person name="Bamford D.H."/>
        </authorList>
    </citation>
    <scope>NUCLEOTIDE SEQUENCE</scope>
    <source>
        <strain evidence="11">JI20-1</strain>
    </source>
</reference>
<evidence type="ECO:0000256" key="4">
    <source>
        <dbReference type="ARBA" id="ARBA00022777"/>
    </source>
</evidence>
<evidence type="ECO:0000313" key="10">
    <source>
        <dbReference type="EMBL" id="CQH53656.1"/>
    </source>
</evidence>
<dbReference type="InterPro" id="IPR000014">
    <property type="entry name" value="PAS"/>
</dbReference>
<dbReference type="SUPFAM" id="SSF52172">
    <property type="entry name" value="CheY-like"/>
    <property type="match status" value="1"/>
</dbReference>
<dbReference type="InterPro" id="IPR011006">
    <property type="entry name" value="CheY-like_superfamily"/>
</dbReference>
<dbReference type="Pfam" id="PF00072">
    <property type="entry name" value="Response_reg"/>
    <property type="match status" value="1"/>
</dbReference>
<organism evidence="10 11">
    <name type="scientific">Halobacterium hubeiense</name>
    <dbReference type="NCBI Taxonomy" id="1407499"/>
    <lineage>
        <taxon>Archaea</taxon>
        <taxon>Methanobacteriati</taxon>
        <taxon>Methanobacteriota</taxon>
        <taxon>Stenosarchaea group</taxon>
        <taxon>Halobacteria</taxon>
        <taxon>Halobacteriales</taxon>
        <taxon>Halobacteriaceae</taxon>
        <taxon>Halobacterium</taxon>
    </lineage>
</organism>
<dbReference type="CDD" id="cd00082">
    <property type="entry name" value="HisKA"/>
    <property type="match status" value="1"/>
</dbReference>
<dbReference type="InterPro" id="IPR003018">
    <property type="entry name" value="GAF"/>
</dbReference>
<dbReference type="InterPro" id="IPR050736">
    <property type="entry name" value="Sensor_HK_Regulatory"/>
</dbReference>
<dbReference type="InterPro" id="IPR003661">
    <property type="entry name" value="HisK_dim/P_dom"/>
</dbReference>
<keyword evidence="5" id="KW-0902">Two-component regulatory system</keyword>
<dbReference type="Pfam" id="PF02518">
    <property type="entry name" value="HATPase_c"/>
    <property type="match status" value="1"/>
</dbReference>